<accession>A0A938Y7S1</accession>
<name>A0A938Y7S1_9ACTN</name>
<dbReference type="InterPro" id="IPR036950">
    <property type="entry name" value="PBP_transglycosylase"/>
</dbReference>
<dbReference type="InterPro" id="IPR023346">
    <property type="entry name" value="Lysozyme-like_dom_sf"/>
</dbReference>
<dbReference type="PANTHER" id="PTHR32282:SF33">
    <property type="entry name" value="PEPTIDOGLYCAN GLYCOSYLTRANSFERASE"/>
    <property type="match status" value="1"/>
</dbReference>
<gene>
    <name evidence="10" type="ORF">JL106_08845</name>
</gene>
<evidence type="ECO:0000256" key="3">
    <source>
        <dbReference type="ARBA" id="ARBA00022676"/>
    </source>
</evidence>
<dbReference type="InterPro" id="IPR005543">
    <property type="entry name" value="PASTA_dom"/>
</dbReference>
<dbReference type="PANTHER" id="PTHR32282">
    <property type="entry name" value="BINDING PROTEIN TRANSPEPTIDASE, PUTATIVE-RELATED"/>
    <property type="match status" value="1"/>
</dbReference>
<dbReference type="PROSITE" id="PS51178">
    <property type="entry name" value="PASTA"/>
    <property type="match status" value="1"/>
</dbReference>
<dbReference type="Pfam" id="PF03793">
    <property type="entry name" value="PASTA"/>
    <property type="match status" value="1"/>
</dbReference>
<dbReference type="InterPro" id="IPR001264">
    <property type="entry name" value="Glyco_trans_51"/>
</dbReference>
<dbReference type="SUPFAM" id="SSF56601">
    <property type="entry name" value="beta-lactamase/transpeptidase-like"/>
    <property type="match status" value="1"/>
</dbReference>
<dbReference type="SUPFAM" id="SSF53955">
    <property type="entry name" value="Lysozyme-like"/>
    <property type="match status" value="1"/>
</dbReference>
<keyword evidence="3" id="KW-0328">Glycosyltransferase</keyword>
<keyword evidence="4" id="KW-0808">Transferase</keyword>
<comment type="caution">
    <text evidence="10">The sequence shown here is derived from an EMBL/GenBank/DDBJ whole genome shotgun (WGS) entry which is preliminary data.</text>
</comment>
<dbReference type="CDD" id="cd06577">
    <property type="entry name" value="PASTA_pknB"/>
    <property type="match status" value="1"/>
</dbReference>
<sequence>MRVMTGLGKLLLGTLMAGVLVAGLLMPYAFGAGRAADEIATAVQGAEADALNEPVPLRTTITDAAGNPLALVFEQNRVYRPLAQISDYLQGAVIATEDRRFYSHNGVDWRGTVRAVLVNAQGDATQGGSTLTQQYVKNYLYLVQAQTEAEKADAIAATPIRKLREARMALALESELNSKADILERYLNLVAFGPSTYGAQAASQRFFSVDADQLSLPQAALLAAMINNPNRYNPLDPDRIEQTLTRRNLVLDLMAESGRISQATADQAKAQDLGLNPSTVASGCLPAAGSQANGFFCEYVLDYLENVGIDDVTRGGYTIRTTLDPTVMGQAKAAVDANANPADPNVGRIANVTAVVQRGEPRKVLALAANRPFGLNAEAGQTVQKLTTTFAPLGAGSTFKIFTAAAAMEAGLGTSQTIQVGSEYTSGIGNRSTFNNANENYPATQTLQQALATSPNTGFVRLEESVGLGEVSQMAVKLGLRGYTLPAGEVDPAFANTGTDYAQQVTDREIASFTLGVSPVSPLELANVGATLNSDGRWCPPTPVDTITDRDGRLVSWETQPCEDVLDQGLARTLAVAMEGDFQAAPGARGTAVTAATAAGFTATAAGKTGTTQDYKSSAFLGFTPTYSASVIAWDYLPRPQSICVNPLRSCSTDEAQAGNGMGGGSTPAATWMSMMKPITDGVGDQLFAPAVPQYVTGQPDTQVPSVVGLPVEQAIAQLTAKGYQVPAPQVEQAPGVRANVVIAQEPAVGFAVPGSAIRLTVTAG</sequence>
<dbReference type="Pfam" id="PF00905">
    <property type="entry name" value="Transpeptidase"/>
    <property type="match status" value="1"/>
</dbReference>
<dbReference type="SMART" id="SM00740">
    <property type="entry name" value="PASTA"/>
    <property type="match status" value="1"/>
</dbReference>
<evidence type="ECO:0000313" key="10">
    <source>
        <dbReference type="EMBL" id="MBM9467385.1"/>
    </source>
</evidence>
<keyword evidence="5" id="KW-0378">Hydrolase</keyword>
<dbReference type="GO" id="GO:0030288">
    <property type="term" value="C:outer membrane-bounded periplasmic space"/>
    <property type="evidence" value="ECO:0007669"/>
    <property type="project" value="TreeGrafter"/>
</dbReference>
<dbReference type="InterPro" id="IPR050396">
    <property type="entry name" value="Glycosyltr_51/Transpeptidase"/>
</dbReference>
<keyword evidence="1" id="KW-0121">Carboxypeptidase</keyword>
<dbReference type="GO" id="GO:0009002">
    <property type="term" value="F:serine-type D-Ala-D-Ala carboxypeptidase activity"/>
    <property type="evidence" value="ECO:0007669"/>
    <property type="project" value="UniProtKB-EC"/>
</dbReference>
<evidence type="ECO:0000256" key="2">
    <source>
        <dbReference type="ARBA" id="ARBA00022670"/>
    </source>
</evidence>
<reference evidence="10" key="1">
    <citation type="submission" date="2021-01" db="EMBL/GenBank/DDBJ databases">
        <title>YIM 132084 draft genome.</title>
        <authorList>
            <person name="An D."/>
        </authorList>
    </citation>
    <scope>NUCLEOTIDE SEQUENCE</scope>
    <source>
        <strain evidence="10">YIM 132084</strain>
    </source>
</reference>
<dbReference type="GO" id="GO:0009252">
    <property type="term" value="P:peptidoglycan biosynthetic process"/>
    <property type="evidence" value="ECO:0007669"/>
    <property type="project" value="TreeGrafter"/>
</dbReference>
<dbReference type="GO" id="GO:0008658">
    <property type="term" value="F:penicillin binding"/>
    <property type="evidence" value="ECO:0007669"/>
    <property type="project" value="InterPro"/>
</dbReference>
<evidence type="ECO:0000256" key="5">
    <source>
        <dbReference type="ARBA" id="ARBA00022801"/>
    </source>
</evidence>
<dbReference type="Proteomes" id="UP000663792">
    <property type="component" value="Unassembled WGS sequence"/>
</dbReference>
<keyword evidence="11" id="KW-1185">Reference proteome</keyword>
<dbReference type="InterPro" id="IPR001460">
    <property type="entry name" value="PCN-bd_Tpept"/>
</dbReference>
<protein>
    <submittedName>
        <fullName evidence="10">Penicillin-binding protein</fullName>
    </submittedName>
</protein>
<keyword evidence="2" id="KW-0645">Protease</keyword>
<dbReference type="Gene3D" id="1.10.3810.10">
    <property type="entry name" value="Biosynthetic peptidoglycan transglycosylase-like"/>
    <property type="match status" value="1"/>
</dbReference>
<comment type="catalytic activity">
    <reaction evidence="8">
        <text>[GlcNAc-(1-&gt;4)-Mur2Ac(oyl-L-Ala-gamma-D-Glu-L-Lys-D-Ala-D-Ala)](n)-di-trans,octa-cis-undecaprenyl diphosphate + beta-D-GlcNAc-(1-&gt;4)-Mur2Ac(oyl-L-Ala-gamma-D-Glu-L-Lys-D-Ala-D-Ala)-di-trans,octa-cis-undecaprenyl diphosphate = [GlcNAc-(1-&gt;4)-Mur2Ac(oyl-L-Ala-gamma-D-Glu-L-Lys-D-Ala-D-Ala)](n+1)-di-trans,octa-cis-undecaprenyl diphosphate + di-trans,octa-cis-undecaprenyl diphosphate + H(+)</text>
        <dbReference type="Rhea" id="RHEA:23708"/>
        <dbReference type="Rhea" id="RHEA-COMP:9602"/>
        <dbReference type="Rhea" id="RHEA-COMP:9603"/>
        <dbReference type="ChEBI" id="CHEBI:15378"/>
        <dbReference type="ChEBI" id="CHEBI:58405"/>
        <dbReference type="ChEBI" id="CHEBI:60033"/>
        <dbReference type="ChEBI" id="CHEBI:78435"/>
        <dbReference type="EC" id="2.4.99.28"/>
    </reaction>
</comment>
<evidence type="ECO:0000256" key="7">
    <source>
        <dbReference type="ARBA" id="ARBA00034000"/>
    </source>
</evidence>
<proteinExistence type="predicted"/>
<evidence type="ECO:0000313" key="11">
    <source>
        <dbReference type="Proteomes" id="UP000663792"/>
    </source>
</evidence>
<evidence type="ECO:0000256" key="8">
    <source>
        <dbReference type="ARBA" id="ARBA00049902"/>
    </source>
</evidence>
<dbReference type="Pfam" id="PF00912">
    <property type="entry name" value="Transgly"/>
    <property type="match status" value="1"/>
</dbReference>
<evidence type="ECO:0000256" key="6">
    <source>
        <dbReference type="ARBA" id="ARBA00023268"/>
    </source>
</evidence>
<evidence type="ECO:0000259" key="9">
    <source>
        <dbReference type="PROSITE" id="PS51178"/>
    </source>
</evidence>
<dbReference type="Gene3D" id="3.40.710.10">
    <property type="entry name" value="DD-peptidase/beta-lactamase superfamily"/>
    <property type="match status" value="1"/>
</dbReference>
<dbReference type="GO" id="GO:0006508">
    <property type="term" value="P:proteolysis"/>
    <property type="evidence" value="ECO:0007669"/>
    <property type="project" value="UniProtKB-KW"/>
</dbReference>
<evidence type="ECO:0000256" key="1">
    <source>
        <dbReference type="ARBA" id="ARBA00022645"/>
    </source>
</evidence>
<evidence type="ECO:0000256" key="4">
    <source>
        <dbReference type="ARBA" id="ARBA00022679"/>
    </source>
</evidence>
<dbReference type="GO" id="GO:0008955">
    <property type="term" value="F:peptidoglycan glycosyltransferase activity"/>
    <property type="evidence" value="ECO:0007669"/>
    <property type="project" value="UniProtKB-EC"/>
</dbReference>
<comment type="catalytic activity">
    <reaction evidence="7">
        <text>Preferential cleavage: (Ac)2-L-Lys-D-Ala-|-D-Ala. Also transpeptidation of peptidyl-alanyl moieties that are N-acyl substituents of D-alanine.</text>
        <dbReference type="EC" id="3.4.16.4"/>
    </reaction>
</comment>
<feature type="domain" description="PASTA" evidence="9">
    <location>
        <begin position="698"/>
        <end position="764"/>
    </location>
</feature>
<organism evidence="10 11">
    <name type="scientific">Nakamurella leprariae</name>
    <dbReference type="NCBI Taxonomy" id="2803911"/>
    <lineage>
        <taxon>Bacteria</taxon>
        <taxon>Bacillati</taxon>
        <taxon>Actinomycetota</taxon>
        <taxon>Actinomycetes</taxon>
        <taxon>Nakamurellales</taxon>
        <taxon>Nakamurellaceae</taxon>
        <taxon>Nakamurella</taxon>
    </lineage>
</organism>
<dbReference type="InterPro" id="IPR012338">
    <property type="entry name" value="Beta-lactam/transpept-like"/>
</dbReference>
<dbReference type="Gene3D" id="3.30.10.20">
    <property type="match status" value="1"/>
</dbReference>
<keyword evidence="6" id="KW-0511">Multifunctional enzyme</keyword>
<dbReference type="EMBL" id="JAERWK010000010">
    <property type="protein sequence ID" value="MBM9467385.1"/>
    <property type="molecule type" value="Genomic_DNA"/>
</dbReference>
<dbReference type="AlphaFoldDB" id="A0A938Y7S1"/>